<dbReference type="Proteomes" id="UP000799302">
    <property type="component" value="Unassembled WGS sequence"/>
</dbReference>
<dbReference type="EMBL" id="MU004233">
    <property type="protein sequence ID" value="KAF2670705.1"/>
    <property type="molecule type" value="Genomic_DNA"/>
</dbReference>
<feature type="coiled-coil region" evidence="1">
    <location>
        <begin position="1825"/>
        <end position="1859"/>
    </location>
</feature>
<feature type="compositionally biased region" description="Polar residues" evidence="2">
    <location>
        <begin position="262"/>
        <end position="281"/>
    </location>
</feature>
<dbReference type="PANTHER" id="PTHR45615">
    <property type="entry name" value="MYOSIN HEAVY CHAIN, NON-MUSCLE"/>
    <property type="match status" value="1"/>
</dbReference>
<organism evidence="3 4">
    <name type="scientific">Microthyrium microscopicum</name>
    <dbReference type="NCBI Taxonomy" id="703497"/>
    <lineage>
        <taxon>Eukaryota</taxon>
        <taxon>Fungi</taxon>
        <taxon>Dikarya</taxon>
        <taxon>Ascomycota</taxon>
        <taxon>Pezizomycotina</taxon>
        <taxon>Dothideomycetes</taxon>
        <taxon>Dothideomycetes incertae sedis</taxon>
        <taxon>Microthyriales</taxon>
        <taxon>Microthyriaceae</taxon>
        <taxon>Microthyrium</taxon>
    </lineage>
</organism>
<feature type="region of interest" description="Disordered" evidence="2">
    <location>
        <begin position="1"/>
        <end position="164"/>
    </location>
</feature>
<feature type="region of interest" description="Disordered" evidence="2">
    <location>
        <begin position="2003"/>
        <end position="2170"/>
    </location>
</feature>
<feature type="compositionally biased region" description="Basic and acidic residues" evidence="2">
    <location>
        <begin position="80"/>
        <end position="90"/>
    </location>
</feature>
<feature type="compositionally biased region" description="Polar residues" evidence="2">
    <location>
        <begin position="2087"/>
        <end position="2098"/>
    </location>
</feature>
<accession>A0A6A6UEJ6</accession>
<feature type="region of interest" description="Disordered" evidence="2">
    <location>
        <begin position="260"/>
        <end position="281"/>
    </location>
</feature>
<feature type="coiled-coil region" evidence="1">
    <location>
        <begin position="1112"/>
        <end position="1163"/>
    </location>
</feature>
<evidence type="ECO:0000256" key="2">
    <source>
        <dbReference type="SAM" id="MobiDB-lite"/>
    </source>
</evidence>
<feature type="coiled-coil region" evidence="1">
    <location>
        <begin position="1690"/>
        <end position="1728"/>
    </location>
</feature>
<keyword evidence="4" id="KW-1185">Reference proteome</keyword>
<name>A0A6A6UEJ6_9PEZI</name>
<evidence type="ECO:0008006" key="5">
    <source>
        <dbReference type="Google" id="ProtNLM"/>
    </source>
</evidence>
<protein>
    <recommendedName>
        <fullName evidence="5">Chromosome segregation ATPase family protein</fullName>
    </recommendedName>
</protein>
<evidence type="ECO:0000313" key="4">
    <source>
        <dbReference type="Proteomes" id="UP000799302"/>
    </source>
</evidence>
<evidence type="ECO:0000256" key="1">
    <source>
        <dbReference type="SAM" id="Coils"/>
    </source>
</evidence>
<gene>
    <name evidence="3" type="ORF">BT63DRAFT_477314</name>
</gene>
<dbReference type="PANTHER" id="PTHR45615:SF80">
    <property type="entry name" value="GRIP DOMAIN-CONTAINING PROTEIN"/>
    <property type="match status" value="1"/>
</dbReference>
<feature type="compositionally biased region" description="Low complexity" evidence="2">
    <location>
        <begin position="2003"/>
        <end position="2018"/>
    </location>
</feature>
<proteinExistence type="predicted"/>
<feature type="compositionally biased region" description="Basic and acidic residues" evidence="2">
    <location>
        <begin position="101"/>
        <end position="124"/>
    </location>
</feature>
<feature type="compositionally biased region" description="Basic and acidic residues" evidence="2">
    <location>
        <begin position="2104"/>
        <end position="2119"/>
    </location>
</feature>
<feature type="coiled-coil region" evidence="1">
    <location>
        <begin position="1215"/>
        <end position="1242"/>
    </location>
</feature>
<sequence length="2218" mass="242030">MPSRDGDRSPERSPTKKLPMWDSSDPARNPPPLPLNPSTASPTVKTGTSSGIAQAAQLLADKARESVTPSHYTTNPMPERSAERSPERSLIKGATHRRLQSVRDIRAVLDGNRTPERSPERQERAPTPSFLPPGSPETPSKETPSRRPSSRPPMSILGENTPPSATMLALQTMTVRDYKDPPFEDISNNSTPRAPQSFDALLTQISSLTNIATSLQKEMTQLSRRSKDNASDLISLREATNLRDEDIRKSLKDLLHSVTHLPANNNSSHTTGGAASVGSRQPNYNLNATPPPATRAFTLPRIPSPGSLFDDGIGSRIGSPNPYSVEGAASVAMLEKIIREMVTKDGQERLIDGLSKLLEKATIENTDTAKKVADLVEFIKAGPASSALVCTNGHPVRPSGQQQRAFSFESQSGALTLGSRDLSTASATAGASRPEPEEFVSEEMIALLKKIKDSVFHSGAVISEVKAQQRDLRSEVLGIGRNLAQKIDEARKPASTAKAIEDGSGKQDIARIVTEGLSELKTHLDTVMREKRRQSSSSTISRGTVDNQEVYDVVKHALTERGLDRMPSNAVADQATNLDKEAIVDAIKEAYEAYQPNVEIQQIGLERDEILDCLKAGLEEYRSPAPEATEGLNRAEIMETIHEAMQSFNPPRPINEAQEVRDEVLCAVRECLDEYKPTLALAASSEPTRSRELDALPEIVAEAVKSGLTAHGPNATQQLEISADDLFDAVTRALDESVNPLGRFGDEIRKGLEDIISDLHLQFKEYSTAHGRDTEQLLDSFKDGQETLRSDIEQYVDRAQDVTGKDEVIDEIRAGVSHLLKELESSIAAGPQGEARFSMNYVREQFESIQDALTRVESEQHHQAVLTALHAGFEEMRSSEGSRALADPSGHVFGEAVKGEFESVRDTVIMRSEGHKEQILDAVKMGFDILEAKIGDGDLQEVKAELEHLRSTIAGSMGSSQSGELLEDIRLCLDDLKTRTVGEDGDEERSMLATILAEFESLKDRVSGGAMVRSVDGEPDEHVMSSLQSTLDAIKEASALSTGHGMSPETLQGVQVELAKVAAALNNVRENTKADYEEIMTTVRCGLDDLRGDIFKKLDNPETHTQAYGQILDALNEHSETLKTELADKVEKPIDLTVCYDILETLKDGIKSLKGDIDAIKDRPKSSTTERSIASPGNEIVLVEEGDEAAPTVASKAVSAPASIPASSILQRDDLQKMEVMLAALEVKVDAMDANIGEISNQASTPSSVESAATKEDISPIENLLKDMQATLDLIASRETDTNGLAKKDDTDAIETLLRNTKSQLEEMQTQAIPAGVSSEQIAELSEKLETAIGAMSEEMMENMPKKEDLDTVQQLLLDVTPKLEELKSAHQTNIEEQKKSLQTSLDALQLVALEVKEKVLEMQQDRSDNAPVKSDVEQITGLIHDFRDSHDKMRESYEADIGITAKAFDDRKLEAQSILDNVQQLKEFVESVKEEVTSKLTTNGDDLTILSANVNGMEQTIKDHFAITEVVKDLREKVEREFEGVVGTMSAFTEGQDAQTAAINTKSEEVRDAMVKDISEKLDDRFDAMASKYDESKIDSLAATAEQKEIIDLTKQTSDDLRISVDTLGVAITGVKEDFETVTKKLSEDSATVFTRIDDGFSKIDNVETRTSAKAEHEQTREDVSKITTVVEALQADVTEYHPRFMVTLEEIREIINQQFEHVKQTKEQLEERDRSATEASRSLTEEIKSTVSGLPALLPAPVPTIEAPEKYDDTEVHAKLDDLTTLLSEPRDSAVQLDRLDKIHQQVLATAAEVSTFVSTQTRLLTEGHESKEREAADTALVLERRLAEKEHLESDITSLTSEKESLRAIVSDLRAERDALVGHKARLAADVSSLHTALSIRKDELHAMDAKADALERRILEGIMDQSRALLMSRGISANAGRPRAPSNASTLAPLPNSAATSGLSMALKTRAARRAPATPNSASRRILSLSQITHNTPTGAHAYRPEATLGAGLGAAALKRSQSVRSQGSVRKSSWGGVEKRRVSGGLMDEDDDKENSLLEDIRDEDEEDVESTGTVTIHEGDGESQMADGESSLGDESERRTSAGSAVSYSTGEYFTESEISRRSSDVTESMRGESEDEEEQTETESVMQTDSEVSAGAERGGDVESEVEHEEEILEEDKDSTPVPAEKKLVLFQADADSGIGSEIPTTAVLSGSETDYFRRTAEEEASSAAGV</sequence>
<evidence type="ECO:0000313" key="3">
    <source>
        <dbReference type="EMBL" id="KAF2670705.1"/>
    </source>
</evidence>
<feature type="compositionally biased region" description="Acidic residues" evidence="2">
    <location>
        <begin position="2046"/>
        <end position="2055"/>
    </location>
</feature>
<keyword evidence="1" id="KW-0175">Coiled coil</keyword>
<dbReference type="OrthoDB" id="5423371at2759"/>
<feature type="compositionally biased region" description="Acidic residues" evidence="2">
    <location>
        <begin position="2149"/>
        <end position="2164"/>
    </location>
</feature>
<feature type="compositionally biased region" description="Basic and acidic residues" evidence="2">
    <location>
        <begin position="1"/>
        <end position="14"/>
    </location>
</feature>
<feature type="compositionally biased region" description="Polar residues" evidence="2">
    <location>
        <begin position="67"/>
        <end position="76"/>
    </location>
</feature>
<reference evidence="3" key="1">
    <citation type="journal article" date="2020" name="Stud. Mycol.">
        <title>101 Dothideomycetes genomes: a test case for predicting lifestyles and emergence of pathogens.</title>
        <authorList>
            <person name="Haridas S."/>
            <person name="Albert R."/>
            <person name="Binder M."/>
            <person name="Bloem J."/>
            <person name="Labutti K."/>
            <person name="Salamov A."/>
            <person name="Andreopoulos B."/>
            <person name="Baker S."/>
            <person name="Barry K."/>
            <person name="Bills G."/>
            <person name="Bluhm B."/>
            <person name="Cannon C."/>
            <person name="Castanera R."/>
            <person name="Culley D."/>
            <person name="Daum C."/>
            <person name="Ezra D."/>
            <person name="Gonzalez J."/>
            <person name="Henrissat B."/>
            <person name="Kuo A."/>
            <person name="Liang C."/>
            <person name="Lipzen A."/>
            <person name="Lutzoni F."/>
            <person name="Magnuson J."/>
            <person name="Mondo S."/>
            <person name="Nolan M."/>
            <person name="Ohm R."/>
            <person name="Pangilinan J."/>
            <person name="Park H.-J."/>
            <person name="Ramirez L."/>
            <person name="Alfaro M."/>
            <person name="Sun H."/>
            <person name="Tritt A."/>
            <person name="Yoshinaga Y."/>
            <person name="Zwiers L.-H."/>
            <person name="Turgeon B."/>
            <person name="Goodwin S."/>
            <person name="Spatafora J."/>
            <person name="Crous P."/>
            <person name="Grigoriev I."/>
        </authorList>
    </citation>
    <scope>NUCLEOTIDE SEQUENCE</scope>
    <source>
        <strain evidence="3">CBS 115976</strain>
    </source>
</reference>